<keyword evidence="3" id="KW-1185">Reference proteome</keyword>
<sequence>MITLKPFTEEDFDTLINWIDSPEFLMQWAGPHFSYPLTYVQLEEYLSGANESGSTTLIYTVWEKERRVGHISLGRIDRENNSARIGKVLLGDSNAKGRGICVSMIREALRIAFEELELHRVSLGVFDFNTSAINCYKKAGFQVEGLLRDYRKIEKKYWSLYEMSILAEEWAGG</sequence>
<dbReference type="InterPro" id="IPR000182">
    <property type="entry name" value="GNAT_dom"/>
</dbReference>
<dbReference type="STRING" id="570947.SAMN05421687_10468"/>
<dbReference type="SUPFAM" id="SSF55729">
    <property type="entry name" value="Acyl-CoA N-acyltransferases (Nat)"/>
    <property type="match status" value="1"/>
</dbReference>
<accession>A0A1N7J789</accession>
<dbReference type="Gene3D" id="3.40.630.30">
    <property type="match status" value="1"/>
</dbReference>
<evidence type="ECO:0000259" key="1">
    <source>
        <dbReference type="PROSITE" id="PS51186"/>
    </source>
</evidence>
<evidence type="ECO:0000313" key="2">
    <source>
        <dbReference type="EMBL" id="SIS45223.1"/>
    </source>
</evidence>
<proteinExistence type="predicted"/>
<dbReference type="PANTHER" id="PTHR43415">
    <property type="entry name" value="SPERMIDINE N(1)-ACETYLTRANSFERASE"/>
    <property type="match status" value="1"/>
</dbReference>
<gene>
    <name evidence="2" type="ORF">SAMN05421687_10468</name>
</gene>
<dbReference type="EMBL" id="FTOC01000004">
    <property type="protein sequence ID" value="SIS45223.1"/>
    <property type="molecule type" value="Genomic_DNA"/>
</dbReference>
<dbReference type="InterPro" id="IPR016181">
    <property type="entry name" value="Acyl_CoA_acyltransferase"/>
</dbReference>
<protein>
    <submittedName>
        <fullName evidence="2">Protein N-acetyltransferase, RimJ/RimL family</fullName>
    </submittedName>
</protein>
<dbReference type="OrthoDB" id="9795206at2"/>
<evidence type="ECO:0000313" key="3">
    <source>
        <dbReference type="Proteomes" id="UP000187608"/>
    </source>
</evidence>
<dbReference type="GO" id="GO:0016747">
    <property type="term" value="F:acyltransferase activity, transferring groups other than amino-acyl groups"/>
    <property type="evidence" value="ECO:0007669"/>
    <property type="project" value="InterPro"/>
</dbReference>
<feature type="domain" description="N-acetyltransferase" evidence="1">
    <location>
        <begin position="2"/>
        <end position="168"/>
    </location>
</feature>
<dbReference type="PROSITE" id="PS51186">
    <property type="entry name" value="GNAT"/>
    <property type="match status" value="1"/>
</dbReference>
<dbReference type="Proteomes" id="UP000187608">
    <property type="component" value="Unassembled WGS sequence"/>
</dbReference>
<reference evidence="3" key="1">
    <citation type="submission" date="2017-01" db="EMBL/GenBank/DDBJ databases">
        <authorList>
            <person name="Varghese N."/>
            <person name="Submissions S."/>
        </authorList>
    </citation>
    <scope>NUCLEOTIDE SEQUENCE [LARGE SCALE GENOMIC DNA]</scope>
    <source>
        <strain evidence="3">DSM 23127</strain>
    </source>
</reference>
<organism evidence="2 3">
    <name type="scientific">Salimicrobium flavidum</name>
    <dbReference type="NCBI Taxonomy" id="570947"/>
    <lineage>
        <taxon>Bacteria</taxon>
        <taxon>Bacillati</taxon>
        <taxon>Bacillota</taxon>
        <taxon>Bacilli</taxon>
        <taxon>Bacillales</taxon>
        <taxon>Bacillaceae</taxon>
        <taxon>Salimicrobium</taxon>
    </lineage>
</organism>
<dbReference type="RefSeq" id="WP_076558197.1">
    <property type="nucleotide sequence ID" value="NZ_FTOC01000004.1"/>
</dbReference>
<dbReference type="AlphaFoldDB" id="A0A1N7J789"/>
<dbReference type="Pfam" id="PF13302">
    <property type="entry name" value="Acetyltransf_3"/>
    <property type="match status" value="1"/>
</dbReference>
<keyword evidence="2" id="KW-0808">Transferase</keyword>
<name>A0A1N7J789_9BACI</name>
<dbReference type="PANTHER" id="PTHR43415:SF5">
    <property type="entry name" value="ACETYLTRANSFERASE"/>
    <property type="match status" value="1"/>
</dbReference>